<protein>
    <submittedName>
        <fullName evidence="2">Uncharacterized protein</fullName>
    </submittedName>
</protein>
<feature type="compositionally biased region" description="Polar residues" evidence="1">
    <location>
        <begin position="60"/>
        <end position="69"/>
    </location>
</feature>
<feature type="compositionally biased region" description="Basic and acidic residues" evidence="1">
    <location>
        <begin position="71"/>
        <end position="85"/>
    </location>
</feature>
<evidence type="ECO:0000313" key="3">
    <source>
        <dbReference type="Proteomes" id="UP001476798"/>
    </source>
</evidence>
<evidence type="ECO:0000313" key="2">
    <source>
        <dbReference type="EMBL" id="MEQ2166180.1"/>
    </source>
</evidence>
<keyword evidence="3" id="KW-1185">Reference proteome</keyword>
<feature type="region of interest" description="Disordered" evidence="1">
    <location>
        <begin position="60"/>
        <end position="85"/>
    </location>
</feature>
<dbReference type="Proteomes" id="UP001476798">
    <property type="component" value="Unassembled WGS sequence"/>
</dbReference>
<gene>
    <name evidence="2" type="ORF">GOODEAATRI_025245</name>
</gene>
<sequence>DSKLPLALRNNLLDLFGQIEREFENLYIENLECEFTFLHRASVADLHLIINAVSTVQCDGKSTLSTSGSPEMDRRLTGETPPREP</sequence>
<evidence type="ECO:0000256" key="1">
    <source>
        <dbReference type="SAM" id="MobiDB-lite"/>
    </source>
</evidence>
<name>A0ABV0N459_9TELE</name>
<reference evidence="2 3" key="1">
    <citation type="submission" date="2021-06" db="EMBL/GenBank/DDBJ databases">
        <authorList>
            <person name="Palmer J.M."/>
        </authorList>
    </citation>
    <scope>NUCLEOTIDE SEQUENCE [LARGE SCALE GENOMIC DNA]</scope>
    <source>
        <strain evidence="2 3">GA_2019</strain>
        <tissue evidence="2">Muscle</tissue>
    </source>
</reference>
<organism evidence="2 3">
    <name type="scientific">Goodea atripinnis</name>
    <dbReference type="NCBI Taxonomy" id="208336"/>
    <lineage>
        <taxon>Eukaryota</taxon>
        <taxon>Metazoa</taxon>
        <taxon>Chordata</taxon>
        <taxon>Craniata</taxon>
        <taxon>Vertebrata</taxon>
        <taxon>Euteleostomi</taxon>
        <taxon>Actinopterygii</taxon>
        <taxon>Neopterygii</taxon>
        <taxon>Teleostei</taxon>
        <taxon>Neoteleostei</taxon>
        <taxon>Acanthomorphata</taxon>
        <taxon>Ovalentaria</taxon>
        <taxon>Atherinomorphae</taxon>
        <taxon>Cyprinodontiformes</taxon>
        <taxon>Goodeidae</taxon>
        <taxon>Goodea</taxon>
    </lineage>
</organism>
<proteinExistence type="predicted"/>
<dbReference type="EMBL" id="JAHRIO010022932">
    <property type="protein sequence ID" value="MEQ2166180.1"/>
    <property type="molecule type" value="Genomic_DNA"/>
</dbReference>
<accession>A0ABV0N459</accession>
<comment type="caution">
    <text evidence="2">The sequence shown here is derived from an EMBL/GenBank/DDBJ whole genome shotgun (WGS) entry which is preliminary data.</text>
</comment>
<feature type="non-terminal residue" evidence="2">
    <location>
        <position position="1"/>
    </location>
</feature>